<evidence type="ECO:0000256" key="5">
    <source>
        <dbReference type="ARBA" id="ARBA00023163"/>
    </source>
</evidence>
<evidence type="ECO:0000256" key="4">
    <source>
        <dbReference type="ARBA" id="ARBA00023125"/>
    </source>
</evidence>
<dbReference type="PROSITE" id="PS51063">
    <property type="entry name" value="HTH_CRP_2"/>
    <property type="match status" value="1"/>
</dbReference>
<dbReference type="SUPFAM" id="SSF52172">
    <property type="entry name" value="CheY-like"/>
    <property type="match status" value="1"/>
</dbReference>
<evidence type="ECO:0000313" key="11">
    <source>
        <dbReference type="Proteomes" id="UP000662783"/>
    </source>
</evidence>
<keyword evidence="3" id="KW-0805">Transcription regulation</keyword>
<evidence type="ECO:0000256" key="2">
    <source>
        <dbReference type="ARBA" id="ARBA00023012"/>
    </source>
</evidence>
<feature type="modified residue" description="4-aspartylphosphate" evidence="6">
    <location>
        <position position="52"/>
    </location>
</feature>
<reference evidence="10" key="1">
    <citation type="submission" date="2021-02" db="EMBL/GenBank/DDBJ databases">
        <title>Fulvivirga sp. S481 isolated from sea water.</title>
        <authorList>
            <person name="Bae S.S."/>
            <person name="Baek K."/>
        </authorList>
    </citation>
    <scope>NUCLEOTIDE SEQUENCE</scope>
    <source>
        <strain evidence="10">S481</strain>
    </source>
</reference>
<feature type="domain" description="HTH crp-type" evidence="9">
    <location>
        <begin position="274"/>
        <end position="343"/>
    </location>
</feature>
<evidence type="ECO:0000256" key="1">
    <source>
        <dbReference type="ARBA" id="ARBA00022553"/>
    </source>
</evidence>
<dbReference type="Gene3D" id="1.10.10.10">
    <property type="entry name" value="Winged helix-like DNA-binding domain superfamily/Winged helix DNA-binding domain"/>
    <property type="match status" value="1"/>
</dbReference>
<dbReference type="InterPro" id="IPR011006">
    <property type="entry name" value="CheY-like_superfamily"/>
</dbReference>
<dbReference type="PROSITE" id="PS50042">
    <property type="entry name" value="CNMP_BINDING_3"/>
    <property type="match status" value="1"/>
</dbReference>
<dbReference type="InterPro" id="IPR001789">
    <property type="entry name" value="Sig_transdc_resp-reg_receiver"/>
</dbReference>
<dbReference type="Proteomes" id="UP000662783">
    <property type="component" value="Chromosome"/>
</dbReference>
<dbReference type="InterPro" id="IPR014710">
    <property type="entry name" value="RmlC-like_jellyroll"/>
</dbReference>
<feature type="domain" description="Response regulatory" evidence="8">
    <location>
        <begin position="3"/>
        <end position="119"/>
    </location>
</feature>
<dbReference type="InterPro" id="IPR036388">
    <property type="entry name" value="WH-like_DNA-bd_sf"/>
</dbReference>
<evidence type="ECO:0000259" key="8">
    <source>
        <dbReference type="PROSITE" id="PS50110"/>
    </source>
</evidence>
<dbReference type="PANTHER" id="PTHR48111:SF4">
    <property type="entry name" value="DNA-BINDING DUAL TRANSCRIPTIONAL REGULATOR OMPR"/>
    <property type="match status" value="1"/>
</dbReference>
<dbReference type="Pfam" id="PF00072">
    <property type="entry name" value="Response_reg"/>
    <property type="match status" value="1"/>
</dbReference>
<name>A0A974WFY1_9BACT</name>
<gene>
    <name evidence="10" type="ORF">JR347_11930</name>
</gene>
<dbReference type="SMART" id="SM00100">
    <property type="entry name" value="cNMP"/>
    <property type="match status" value="1"/>
</dbReference>
<keyword evidence="5" id="KW-0804">Transcription</keyword>
<dbReference type="InterPro" id="IPR039420">
    <property type="entry name" value="WalR-like"/>
</dbReference>
<protein>
    <submittedName>
        <fullName evidence="10">Response regulator</fullName>
    </submittedName>
</protein>
<keyword evidence="2" id="KW-0902">Two-component regulatory system</keyword>
<dbReference type="SUPFAM" id="SSF51206">
    <property type="entry name" value="cAMP-binding domain-like"/>
    <property type="match status" value="1"/>
</dbReference>
<evidence type="ECO:0000259" key="7">
    <source>
        <dbReference type="PROSITE" id="PS50042"/>
    </source>
</evidence>
<dbReference type="PANTHER" id="PTHR48111">
    <property type="entry name" value="REGULATOR OF RPOS"/>
    <property type="match status" value="1"/>
</dbReference>
<dbReference type="RefSeq" id="WP_205720833.1">
    <property type="nucleotide sequence ID" value="NZ_CP070608.1"/>
</dbReference>
<dbReference type="Pfam" id="PF00027">
    <property type="entry name" value="cNMP_binding"/>
    <property type="match status" value="1"/>
</dbReference>
<accession>A0A974WFY1</accession>
<evidence type="ECO:0000313" key="10">
    <source>
        <dbReference type="EMBL" id="QSE96317.1"/>
    </source>
</evidence>
<dbReference type="SUPFAM" id="SSF46785">
    <property type="entry name" value="Winged helix' DNA-binding domain"/>
    <property type="match status" value="1"/>
</dbReference>
<organism evidence="10 11">
    <name type="scientific">Fulvivirga lutea</name>
    <dbReference type="NCBI Taxonomy" id="2810512"/>
    <lineage>
        <taxon>Bacteria</taxon>
        <taxon>Pseudomonadati</taxon>
        <taxon>Bacteroidota</taxon>
        <taxon>Cytophagia</taxon>
        <taxon>Cytophagales</taxon>
        <taxon>Fulvivirgaceae</taxon>
        <taxon>Fulvivirga</taxon>
    </lineage>
</organism>
<dbReference type="SMART" id="SM00419">
    <property type="entry name" value="HTH_CRP"/>
    <property type="match status" value="1"/>
</dbReference>
<dbReference type="Pfam" id="PF13545">
    <property type="entry name" value="HTH_Crp_2"/>
    <property type="match status" value="1"/>
</dbReference>
<dbReference type="GO" id="GO:0032993">
    <property type="term" value="C:protein-DNA complex"/>
    <property type="evidence" value="ECO:0007669"/>
    <property type="project" value="TreeGrafter"/>
</dbReference>
<dbReference type="SMART" id="SM00448">
    <property type="entry name" value="REC"/>
    <property type="match status" value="1"/>
</dbReference>
<keyword evidence="1 6" id="KW-0597">Phosphoprotein</keyword>
<dbReference type="CDD" id="cd00038">
    <property type="entry name" value="CAP_ED"/>
    <property type="match status" value="1"/>
</dbReference>
<dbReference type="PROSITE" id="PS50110">
    <property type="entry name" value="RESPONSE_REGULATORY"/>
    <property type="match status" value="1"/>
</dbReference>
<dbReference type="InterPro" id="IPR036390">
    <property type="entry name" value="WH_DNA-bd_sf"/>
</dbReference>
<dbReference type="CDD" id="cd17574">
    <property type="entry name" value="REC_OmpR"/>
    <property type="match status" value="1"/>
</dbReference>
<dbReference type="Gene3D" id="3.40.50.2300">
    <property type="match status" value="1"/>
</dbReference>
<evidence type="ECO:0000256" key="3">
    <source>
        <dbReference type="ARBA" id="ARBA00023015"/>
    </source>
</evidence>
<dbReference type="Gene3D" id="2.60.120.10">
    <property type="entry name" value="Jelly Rolls"/>
    <property type="match status" value="1"/>
</dbReference>
<dbReference type="GO" id="GO:0005829">
    <property type="term" value="C:cytosol"/>
    <property type="evidence" value="ECO:0007669"/>
    <property type="project" value="TreeGrafter"/>
</dbReference>
<evidence type="ECO:0000259" key="9">
    <source>
        <dbReference type="PROSITE" id="PS51063"/>
    </source>
</evidence>
<feature type="domain" description="Cyclic nucleotide-binding" evidence="7">
    <location>
        <begin position="149"/>
        <end position="260"/>
    </location>
</feature>
<dbReference type="InterPro" id="IPR012318">
    <property type="entry name" value="HTH_CRP"/>
</dbReference>
<evidence type="ECO:0000256" key="6">
    <source>
        <dbReference type="PROSITE-ProRule" id="PRU00169"/>
    </source>
</evidence>
<dbReference type="GO" id="GO:0006355">
    <property type="term" value="P:regulation of DNA-templated transcription"/>
    <property type="evidence" value="ECO:0007669"/>
    <property type="project" value="InterPro"/>
</dbReference>
<proteinExistence type="predicted"/>
<keyword evidence="4" id="KW-0238">DNA-binding</keyword>
<dbReference type="GO" id="GO:0000976">
    <property type="term" value="F:transcription cis-regulatory region binding"/>
    <property type="evidence" value="ECO:0007669"/>
    <property type="project" value="TreeGrafter"/>
</dbReference>
<dbReference type="KEGG" id="fuv:JR347_11930"/>
<keyword evidence="11" id="KW-1185">Reference proteome</keyword>
<dbReference type="InterPro" id="IPR018490">
    <property type="entry name" value="cNMP-bd_dom_sf"/>
</dbReference>
<dbReference type="InterPro" id="IPR000595">
    <property type="entry name" value="cNMP-bd_dom"/>
</dbReference>
<sequence length="355" mass="40377">MKKILIIEDNNEIRENISEILELADYKTILAENGKVGVDLAVKEKPDLIICDIMMPELDGYGVLHILSKKEATASIPFIFLTAKAEKADLRKGMGLGADDYLTKPFDDTELLDSIESRLRKVDALKKDYSNSPEGVNKFIKDVKKHHNLESLTSSYEPRLFKKKNEIFRNGDYPNHLYLVVSGKVKTIKSNEDGKELITGIYAAGDFFGYEAMLEEIKHEDSAETIEDSSIIQIPKTEFFDLLYTNRDVAQRFIQMLSKNVVDREQQLIDLAYNSVRQRTAGALLKIFEKFGSEANEPIKVSRDDLSNMVGTATESVIRVLSDLKDEKIIEIQSGKILIKEIEKLEQIQKWHVAR</sequence>
<dbReference type="AlphaFoldDB" id="A0A974WFY1"/>
<dbReference type="PRINTS" id="PR00034">
    <property type="entry name" value="HTHCRP"/>
</dbReference>
<dbReference type="GO" id="GO:0000156">
    <property type="term" value="F:phosphorelay response regulator activity"/>
    <property type="evidence" value="ECO:0007669"/>
    <property type="project" value="TreeGrafter"/>
</dbReference>
<dbReference type="EMBL" id="CP070608">
    <property type="protein sequence ID" value="QSE96317.1"/>
    <property type="molecule type" value="Genomic_DNA"/>
</dbReference>